<dbReference type="EMBL" id="JAGVWF010000001">
    <property type="protein sequence ID" value="MBS3058796.1"/>
    <property type="molecule type" value="Genomic_DNA"/>
</dbReference>
<dbReference type="InterPro" id="IPR038763">
    <property type="entry name" value="DHH_sf"/>
</dbReference>
<evidence type="ECO:0000259" key="2">
    <source>
        <dbReference type="Pfam" id="PF02272"/>
    </source>
</evidence>
<dbReference type="PANTHER" id="PTHR30255">
    <property type="entry name" value="SINGLE-STRANDED-DNA-SPECIFIC EXONUCLEASE RECJ"/>
    <property type="match status" value="1"/>
</dbReference>
<evidence type="ECO:0000313" key="5">
    <source>
        <dbReference type="EMBL" id="MBS3058796.1"/>
    </source>
</evidence>
<dbReference type="Gene3D" id="3.10.310.30">
    <property type="match status" value="1"/>
</dbReference>
<protein>
    <submittedName>
        <fullName evidence="4">DHH family phosphoesterase</fullName>
    </submittedName>
</protein>
<evidence type="ECO:0000313" key="6">
    <source>
        <dbReference type="Proteomes" id="UP000577419"/>
    </source>
</evidence>
<dbReference type="InterPro" id="IPR003156">
    <property type="entry name" value="DHHA1_dom"/>
</dbReference>
<evidence type="ECO:0000313" key="4">
    <source>
        <dbReference type="EMBL" id="HIH07933.1"/>
    </source>
</evidence>
<feature type="domain" description="DHHA1" evidence="2">
    <location>
        <begin position="362"/>
        <end position="462"/>
    </location>
</feature>
<dbReference type="EMBL" id="DUFG01000006">
    <property type="protein sequence ID" value="HIH07933.1"/>
    <property type="molecule type" value="Genomic_DNA"/>
</dbReference>
<dbReference type="GO" id="GO:0003676">
    <property type="term" value="F:nucleic acid binding"/>
    <property type="evidence" value="ECO:0007669"/>
    <property type="project" value="InterPro"/>
</dbReference>
<dbReference type="Pfam" id="PF02272">
    <property type="entry name" value="DHHA1"/>
    <property type="match status" value="1"/>
</dbReference>
<dbReference type="InterPro" id="IPR048515">
    <property type="entry name" value="DHH_CID"/>
</dbReference>
<reference evidence="5" key="2">
    <citation type="submission" date="2021-03" db="EMBL/GenBank/DDBJ databases">
        <authorList>
            <person name="Jaffe A."/>
        </authorList>
    </citation>
    <scope>NUCLEOTIDE SEQUENCE</scope>
    <source>
        <strain evidence="5">RIFCSPHIGHO2_01_FULL_GW2011_AR10_43_9</strain>
    </source>
</reference>
<evidence type="ECO:0000259" key="3">
    <source>
        <dbReference type="Pfam" id="PF21763"/>
    </source>
</evidence>
<dbReference type="InterPro" id="IPR051673">
    <property type="entry name" value="SSDNA_exonuclease_RecJ"/>
</dbReference>
<dbReference type="PANTHER" id="PTHR30255:SF3">
    <property type="entry name" value="SINGLE-STRANDED-DNA-SPECIFIC EXONUCLEASE RECJ"/>
    <property type="match status" value="1"/>
</dbReference>
<dbReference type="Proteomes" id="UP000683213">
    <property type="component" value="Unassembled WGS sequence"/>
</dbReference>
<dbReference type="Pfam" id="PF21763">
    <property type="entry name" value="DHH_CID"/>
    <property type="match status" value="1"/>
</dbReference>
<evidence type="ECO:0000259" key="1">
    <source>
        <dbReference type="Pfam" id="PF01368"/>
    </source>
</evidence>
<accession>A0A7J4IQZ4</accession>
<feature type="domain" description="DHH-CID" evidence="3">
    <location>
        <begin position="192"/>
        <end position="275"/>
    </location>
</feature>
<feature type="domain" description="DDH" evidence="1">
    <location>
        <begin position="30"/>
        <end position="152"/>
    </location>
</feature>
<dbReference type="Pfam" id="PF01368">
    <property type="entry name" value="DHH"/>
    <property type="match status" value="1"/>
</dbReference>
<dbReference type="Gene3D" id="3.90.1640.30">
    <property type="match status" value="1"/>
</dbReference>
<reference evidence="5" key="3">
    <citation type="submission" date="2021-05" db="EMBL/GenBank/DDBJ databases">
        <title>Protein family content uncovers lineage relationships and bacterial pathway maintenance mechanisms in DPANN archaea.</title>
        <authorList>
            <person name="Castelle C.J."/>
            <person name="Meheust R."/>
            <person name="Jaffe A.L."/>
            <person name="Seitz K."/>
            <person name="Gong X."/>
            <person name="Baker B.J."/>
            <person name="Banfield J.F."/>
        </authorList>
    </citation>
    <scope>NUCLEOTIDE SEQUENCE</scope>
    <source>
        <strain evidence="5">RIFCSPHIGHO2_01_FULL_GW2011_AR10_43_9</strain>
    </source>
</reference>
<dbReference type="InterPro" id="IPR001667">
    <property type="entry name" value="DDH_dom"/>
</dbReference>
<dbReference type="Proteomes" id="UP000577419">
    <property type="component" value="Unassembled WGS sequence"/>
</dbReference>
<dbReference type="GO" id="GO:0004527">
    <property type="term" value="F:exonuclease activity"/>
    <property type="evidence" value="ECO:0007669"/>
    <property type="project" value="UniProtKB-KW"/>
</dbReference>
<proteinExistence type="predicted"/>
<comment type="caution">
    <text evidence="4">The sequence shown here is derived from an EMBL/GenBank/DDBJ whole genome shotgun (WGS) entry which is preliminary data.</text>
</comment>
<name>A0A7J4IQZ4_9ARCH</name>
<gene>
    <name evidence="4" type="ORF">HA237_01035</name>
    <name evidence="5" type="ORF">J4224_00015</name>
</gene>
<reference evidence="6" key="1">
    <citation type="journal article" date="2020" name="bioRxiv">
        <title>A rank-normalized archaeal taxonomy based on genome phylogeny resolves widespread incomplete and uneven classifications.</title>
        <authorList>
            <person name="Rinke C."/>
            <person name="Chuvochina M."/>
            <person name="Mussig A.J."/>
            <person name="Chaumeil P.-A."/>
            <person name="Waite D.W."/>
            <person name="Whitman W.B."/>
            <person name="Parks D.H."/>
            <person name="Hugenholtz P."/>
        </authorList>
    </citation>
    <scope>NUCLEOTIDE SEQUENCE [LARGE SCALE GENOMIC DNA]</scope>
</reference>
<dbReference type="AlphaFoldDB" id="A0A7J4IQZ4"/>
<sequence length="471" mass="52364">MQERNEARFKEKAAELAEWVKAKNHFLLVYNHDADGISSGAITATALKRIGKSFSSKPLKQLYKEEIEKLKGKAENFIFVDFGSGQLGELKKAFKTSFAVVDHHQTKEEEFKLHLNPMLFGVDGGSEISAAGTCYVLATAIDEKNSDLAALAIVGAVGDMQESGGALQGFNRKILQEGIEAGVLEKKTDLRLYGRVSRPLVQFLQFSTNPIIPMLTGSEEKCIKFLSANGIELKQGEKWRSYNDLSGEEKKKLASALIVHMHSFNVEEWKIKELIGEVYTLPKEKSETPLSDAKEFATVLNSCGRHSKAETALKVCMGNRKEAYTEALVLLAEHRKQLREGIELMQQKGLEEKEHFYFFDTGNKIKDSIIGIVAGMIYSSQTVAPIKPIIALSRTDDGDIKASGRATSELTRRGLNLGKIFKEMEKEIGKGLEGGGHRIAAGVKFREELREEFLEKLDKKIGEQLAGKIYK</sequence>
<dbReference type="SUPFAM" id="SSF64182">
    <property type="entry name" value="DHH phosphoesterases"/>
    <property type="match status" value="1"/>
</dbReference>
<organism evidence="4 6">
    <name type="scientific">Candidatus Iainarchaeum sp</name>
    <dbReference type="NCBI Taxonomy" id="3101447"/>
    <lineage>
        <taxon>Archaea</taxon>
        <taxon>Candidatus Iainarchaeota</taxon>
        <taxon>Candidatus Iainarchaeia</taxon>
        <taxon>Candidatus Iainarchaeales</taxon>
        <taxon>Candidatus Iainarchaeaceae</taxon>
        <taxon>Candidatus Iainarchaeum</taxon>
    </lineage>
</organism>